<feature type="compositionally biased region" description="Low complexity" evidence="1">
    <location>
        <begin position="215"/>
        <end position="232"/>
    </location>
</feature>
<keyword evidence="3" id="KW-1185">Reference proteome</keyword>
<name>A0A2Z7CLI8_9LAMI</name>
<feature type="region of interest" description="Disordered" evidence="1">
    <location>
        <begin position="1"/>
        <end position="23"/>
    </location>
</feature>
<protein>
    <submittedName>
        <fullName evidence="2">Uncharacterized protein</fullName>
    </submittedName>
</protein>
<evidence type="ECO:0000313" key="2">
    <source>
        <dbReference type="EMBL" id="KZV46757.1"/>
    </source>
</evidence>
<feature type="compositionally biased region" description="Basic and acidic residues" evidence="1">
    <location>
        <begin position="8"/>
        <end position="22"/>
    </location>
</feature>
<dbReference type="Proteomes" id="UP000250235">
    <property type="component" value="Unassembled WGS sequence"/>
</dbReference>
<dbReference type="EMBL" id="KQ995384">
    <property type="protein sequence ID" value="KZV46757.1"/>
    <property type="molecule type" value="Genomic_DNA"/>
</dbReference>
<evidence type="ECO:0000313" key="3">
    <source>
        <dbReference type="Proteomes" id="UP000250235"/>
    </source>
</evidence>
<feature type="region of interest" description="Disordered" evidence="1">
    <location>
        <begin position="211"/>
        <end position="232"/>
    </location>
</feature>
<sequence>MTKRRIRSEHIRKEATRSEQRLSRGYQINEQSNLNLKRMRRLIIEVQIDLLRPVYIRYSAHMLKVNKACRSIKHKGHKTLSSTSKCVREKNRREPKKEIKVQQAELVEFFLNASVRDDKVVSAIQVKSVEISEEIFAGTFELSTEGLTYMHDVPKDLVFDSRSAFSTDGQQLKTSCNNREMKFDFRLLNDILAKTVTVKADSIKVLSPYANPNASSSTSSSSAESDFSSSSSSTSIPIDFVNEETHVDQISMPTTIVSSNDYTNAFAQLKASVDQISLEQVRQIWDSRAAGAEPAVVIVFINGQRFRVLDVVVFDLLTNLY</sequence>
<dbReference type="OrthoDB" id="1839301at2759"/>
<proteinExistence type="predicted"/>
<organism evidence="2 3">
    <name type="scientific">Dorcoceras hygrometricum</name>
    <dbReference type="NCBI Taxonomy" id="472368"/>
    <lineage>
        <taxon>Eukaryota</taxon>
        <taxon>Viridiplantae</taxon>
        <taxon>Streptophyta</taxon>
        <taxon>Embryophyta</taxon>
        <taxon>Tracheophyta</taxon>
        <taxon>Spermatophyta</taxon>
        <taxon>Magnoliopsida</taxon>
        <taxon>eudicotyledons</taxon>
        <taxon>Gunneridae</taxon>
        <taxon>Pentapetalae</taxon>
        <taxon>asterids</taxon>
        <taxon>lamiids</taxon>
        <taxon>Lamiales</taxon>
        <taxon>Gesneriaceae</taxon>
        <taxon>Didymocarpoideae</taxon>
        <taxon>Trichosporeae</taxon>
        <taxon>Loxocarpinae</taxon>
        <taxon>Dorcoceras</taxon>
    </lineage>
</organism>
<reference evidence="2 3" key="1">
    <citation type="journal article" date="2015" name="Proc. Natl. Acad. Sci. U.S.A.">
        <title>The resurrection genome of Boea hygrometrica: A blueprint for survival of dehydration.</title>
        <authorList>
            <person name="Xiao L."/>
            <person name="Yang G."/>
            <person name="Zhang L."/>
            <person name="Yang X."/>
            <person name="Zhao S."/>
            <person name="Ji Z."/>
            <person name="Zhou Q."/>
            <person name="Hu M."/>
            <person name="Wang Y."/>
            <person name="Chen M."/>
            <person name="Xu Y."/>
            <person name="Jin H."/>
            <person name="Xiao X."/>
            <person name="Hu G."/>
            <person name="Bao F."/>
            <person name="Hu Y."/>
            <person name="Wan P."/>
            <person name="Li L."/>
            <person name="Deng X."/>
            <person name="Kuang T."/>
            <person name="Xiang C."/>
            <person name="Zhu J.K."/>
            <person name="Oliver M.J."/>
            <person name="He Y."/>
        </authorList>
    </citation>
    <scope>NUCLEOTIDE SEQUENCE [LARGE SCALE GENOMIC DNA]</scope>
    <source>
        <strain evidence="3">cv. XS01</strain>
    </source>
</reference>
<evidence type="ECO:0000256" key="1">
    <source>
        <dbReference type="SAM" id="MobiDB-lite"/>
    </source>
</evidence>
<accession>A0A2Z7CLI8</accession>
<gene>
    <name evidence="2" type="ORF">F511_36082</name>
</gene>
<dbReference type="AlphaFoldDB" id="A0A2Z7CLI8"/>